<organism evidence="1 2">
    <name type="scientific">Thomasclavelia ramosa</name>
    <dbReference type="NCBI Taxonomy" id="1547"/>
    <lineage>
        <taxon>Bacteria</taxon>
        <taxon>Bacillati</taxon>
        <taxon>Bacillota</taxon>
        <taxon>Erysipelotrichia</taxon>
        <taxon>Erysipelotrichales</taxon>
        <taxon>Coprobacillaceae</taxon>
        <taxon>Thomasclavelia</taxon>
    </lineage>
</organism>
<reference evidence="1 2" key="1">
    <citation type="submission" date="2018-08" db="EMBL/GenBank/DDBJ databases">
        <title>A genome reference for cultivated species of the human gut microbiota.</title>
        <authorList>
            <person name="Zou Y."/>
            <person name="Xue W."/>
            <person name="Luo G."/>
        </authorList>
    </citation>
    <scope>NUCLEOTIDE SEQUENCE [LARGE SCALE GENOMIC DNA]</scope>
    <source>
        <strain evidence="1 2">OM06-4</strain>
    </source>
</reference>
<dbReference type="RefSeq" id="WP_117582407.1">
    <property type="nucleotide sequence ID" value="NZ_QUSL01000031.1"/>
</dbReference>
<comment type="caution">
    <text evidence="1">The sequence shown here is derived from an EMBL/GenBank/DDBJ whole genome shotgun (WGS) entry which is preliminary data.</text>
</comment>
<dbReference type="EMBL" id="QUSL01000031">
    <property type="protein sequence ID" value="RGD80350.1"/>
    <property type="molecule type" value="Genomic_DNA"/>
</dbReference>
<accession>A0A3E3E9P8</accession>
<dbReference type="AlphaFoldDB" id="A0A3E3E9P8"/>
<evidence type="ECO:0000313" key="2">
    <source>
        <dbReference type="Proteomes" id="UP000261032"/>
    </source>
</evidence>
<sequence>MANETMLAKMINPQVMGAMINAKIEALLKITPYAKVDTTLQGVPGDTKTVPSWNYIGDAEDVAEGAEVGLSQLTASSTTFKIKKAMKAVGITEEARLSGLGNPIGQAESQLAKSIAGKVDNDVLDVVMTSKNIVDNATAQIAYAGIVDAVTKFEDEEDGIEKVMFIHPTQESKLLKDADFLSADKFQAGVAVNGAIGKIAGCWVKKSKKVRLIKYVKDNATGTITIVADSQNENGTSKHLKTIQPNCFEVLQVGDKVKAVSSEYFVNPVIKMEADSPETEYTEDELPALTIFLKKDTATTSEFKQRTQLTEIVSSKYYGVALTNEAKVVLAKFKK</sequence>
<gene>
    <name evidence="1" type="ORF">DXB93_15350</name>
</gene>
<dbReference type="Pfam" id="PF25209">
    <property type="entry name" value="Phage_capsid_4"/>
    <property type="match status" value="1"/>
</dbReference>
<dbReference type="SUPFAM" id="SSF56563">
    <property type="entry name" value="Major capsid protein gp5"/>
    <property type="match status" value="1"/>
</dbReference>
<dbReference type="Proteomes" id="UP000261032">
    <property type="component" value="Unassembled WGS sequence"/>
</dbReference>
<protein>
    <submittedName>
        <fullName evidence="1">N4-gp56 family major capsid protein</fullName>
    </submittedName>
</protein>
<proteinExistence type="predicted"/>
<dbReference type="NCBIfam" id="TIGR04387">
    <property type="entry name" value="capsid_maj_N4"/>
    <property type="match status" value="1"/>
</dbReference>
<evidence type="ECO:0000313" key="1">
    <source>
        <dbReference type="EMBL" id="RGD80350.1"/>
    </source>
</evidence>
<name>A0A3E3E9P8_9FIRM</name>